<feature type="transmembrane region" description="Helical" evidence="1">
    <location>
        <begin position="153"/>
        <end position="170"/>
    </location>
</feature>
<evidence type="ECO:0000256" key="1">
    <source>
        <dbReference type="SAM" id="Phobius"/>
    </source>
</evidence>
<comment type="caution">
    <text evidence="2">The sequence shown here is derived from an EMBL/GenBank/DDBJ whole genome shotgun (WGS) entry which is preliminary data.</text>
</comment>
<organism evidence="2 3">
    <name type="scientific">Variovorax humicola</name>
    <dbReference type="NCBI Taxonomy" id="1769758"/>
    <lineage>
        <taxon>Bacteria</taxon>
        <taxon>Pseudomonadati</taxon>
        <taxon>Pseudomonadota</taxon>
        <taxon>Betaproteobacteria</taxon>
        <taxon>Burkholderiales</taxon>
        <taxon>Comamonadaceae</taxon>
        <taxon>Variovorax</taxon>
    </lineage>
</organism>
<keyword evidence="3" id="KW-1185">Reference proteome</keyword>
<feature type="transmembrane region" description="Helical" evidence="1">
    <location>
        <begin position="30"/>
        <end position="49"/>
    </location>
</feature>
<keyword evidence="1" id="KW-0812">Transmembrane</keyword>
<accession>A0ABU8W6K9</accession>
<feature type="transmembrane region" description="Helical" evidence="1">
    <location>
        <begin position="61"/>
        <end position="81"/>
    </location>
</feature>
<name>A0ABU8W6K9_9BURK</name>
<keyword evidence="1" id="KW-1133">Transmembrane helix</keyword>
<feature type="transmembrane region" description="Helical" evidence="1">
    <location>
        <begin position="116"/>
        <end position="141"/>
    </location>
</feature>
<dbReference type="RefSeq" id="WP_340366652.1">
    <property type="nucleotide sequence ID" value="NZ_JBBKZV010000024.1"/>
</dbReference>
<dbReference type="EMBL" id="JBBKZV010000024">
    <property type="protein sequence ID" value="MEJ8825623.1"/>
    <property type="molecule type" value="Genomic_DNA"/>
</dbReference>
<feature type="transmembrane region" description="Helical" evidence="1">
    <location>
        <begin position="6"/>
        <end position="23"/>
    </location>
</feature>
<proteinExistence type="predicted"/>
<dbReference type="Proteomes" id="UP001363010">
    <property type="component" value="Unassembled WGS sequence"/>
</dbReference>
<keyword evidence="1" id="KW-0472">Membrane</keyword>
<feature type="transmembrane region" description="Helical" evidence="1">
    <location>
        <begin position="93"/>
        <end position="110"/>
    </location>
</feature>
<evidence type="ECO:0000313" key="2">
    <source>
        <dbReference type="EMBL" id="MEJ8825623.1"/>
    </source>
</evidence>
<gene>
    <name evidence="2" type="ORF">WKW80_26950</name>
</gene>
<protein>
    <submittedName>
        <fullName evidence="2">Uncharacterized protein</fullName>
    </submittedName>
</protein>
<reference evidence="2 3" key="1">
    <citation type="submission" date="2024-03" db="EMBL/GenBank/DDBJ databases">
        <title>Novel species of the genus Variovorax.</title>
        <authorList>
            <person name="Liu Q."/>
            <person name="Xin Y.-H."/>
        </authorList>
    </citation>
    <scope>NUCLEOTIDE SEQUENCE [LARGE SCALE GENOMIC DNA]</scope>
    <source>
        <strain evidence="2 3">KACC 18501</strain>
    </source>
</reference>
<sequence length="183" mass="19376">MSWPSYIASGLVLAYIISETVVVNTLFETIVMAGLASALFVEALLIATIRKLFLLAADSPTLLGTGGFILGSTLIIPMYLLIAEKLSSLPEQYGISIGHAGVGFALLNLIPTLTSLSLFVVLLVAVVLRIVYALLPRFIYVPIKLKLLDNRKAATALGIALMSVSGYVGADFMKESAKAMGLG</sequence>
<evidence type="ECO:0000313" key="3">
    <source>
        <dbReference type="Proteomes" id="UP001363010"/>
    </source>
</evidence>